<evidence type="ECO:0000259" key="1">
    <source>
        <dbReference type="PROSITE" id="PS50878"/>
    </source>
</evidence>
<protein>
    <recommendedName>
        <fullName evidence="1">Reverse transcriptase domain-containing protein</fullName>
    </recommendedName>
</protein>
<gene>
    <name evidence="2" type="ORF">U9M48_042441</name>
</gene>
<dbReference type="PANTHER" id="PTHR33116">
    <property type="entry name" value="REVERSE TRANSCRIPTASE ZINC-BINDING DOMAIN-CONTAINING PROTEIN-RELATED-RELATED"/>
    <property type="match status" value="1"/>
</dbReference>
<dbReference type="Pfam" id="PF00078">
    <property type="entry name" value="RVT_1"/>
    <property type="match status" value="1"/>
</dbReference>
<organism evidence="2 3">
    <name type="scientific">Paspalum notatum var. saurae</name>
    <dbReference type="NCBI Taxonomy" id="547442"/>
    <lineage>
        <taxon>Eukaryota</taxon>
        <taxon>Viridiplantae</taxon>
        <taxon>Streptophyta</taxon>
        <taxon>Embryophyta</taxon>
        <taxon>Tracheophyta</taxon>
        <taxon>Spermatophyta</taxon>
        <taxon>Magnoliopsida</taxon>
        <taxon>Liliopsida</taxon>
        <taxon>Poales</taxon>
        <taxon>Poaceae</taxon>
        <taxon>PACMAD clade</taxon>
        <taxon>Panicoideae</taxon>
        <taxon>Andropogonodae</taxon>
        <taxon>Paspaleae</taxon>
        <taxon>Paspalinae</taxon>
        <taxon>Paspalum</taxon>
    </lineage>
</organism>
<reference evidence="2 3" key="1">
    <citation type="submission" date="2024-02" db="EMBL/GenBank/DDBJ databases">
        <title>High-quality chromosome-scale genome assembly of Pensacola bahiagrass (Paspalum notatum Flugge var. saurae).</title>
        <authorList>
            <person name="Vega J.M."/>
            <person name="Podio M."/>
            <person name="Orjuela J."/>
            <person name="Siena L.A."/>
            <person name="Pessino S.C."/>
            <person name="Combes M.C."/>
            <person name="Mariac C."/>
            <person name="Albertini E."/>
            <person name="Pupilli F."/>
            <person name="Ortiz J.P.A."/>
            <person name="Leblanc O."/>
        </authorList>
    </citation>
    <scope>NUCLEOTIDE SEQUENCE [LARGE SCALE GENOMIC DNA]</scope>
    <source>
        <strain evidence="2">R1</strain>
        <tissue evidence="2">Leaf</tissue>
    </source>
</reference>
<dbReference type="InterPro" id="IPR000477">
    <property type="entry name" value="RT_dom"/>
</dbReference>
<keyword evidence="3" id="KW-1185">Reference proteome</keyword>
<dbReference type="Proteomes" id="UP001341281">
    <property type="component" value="Chromosome 10"/>
</dbReference>
<accession>A0AAQ3UQJ4</accession>
<dbReference type="SUPFAM" id="SSF56672">
    <property type="entry name" value="DNA/RNA polymerases"/>
    <property type="match status" value="1"/>
</dbReference>
<name>A0AAQ3UQJ4_PASNO</name>
<dbReference type="EMBL" id="CP144754">
    <property type="protein sequence ID" value="WVZ96858.1"/>
    <property type="molecule type" value="Genomic_DNA"/>
</dbReference>
<dbReference type="PANTHER" id="PTHR33116:SF78">
    <property type="entry name" value="OS12G0587133 PROTEIN"/>
    <property type="match status" value="1"/>
</dbReference>
<proteinExistence type="predicted"/>
<dbReference type="InterPro" id="IPR043502">
    <property type="entry name" value="DNA/RNA_pol_sf"/>
</dbReference>
<feature type="domain" description="Reverse transcriptase" evidence="1">
    <location>
        <begin position="1"/>
        <end position="199"/>
    </location>
</feature>
<dbReference type="PROSITE" id="PS50878">
    <property type="entry name" value="RT_POL"/>
    <property type="match status" value="1"/>
</dbReference>
<evidence type="ECO:0000313" key="2">
    <source>
        <dbReference type="EMBL" id="WVZ96858.1"/>
    </source>
</evidence>
<sequence length="362" mass="40797">MANRLAPYLNQLVSSNQTNHQVVAQEKDLKSVMYWAFLLEVLNHLCFGHGWCNLISNLLATSSTQVLLNGDPGEFTRHQRGLRQGDPLSPMLFILVMDVLSSLFAKAENVGLHPLDSHNTRPRVSLYADVALFIRPFEEDFKCTIDILECFGAASGLETNLQKSCVIPTSCEENALRRVDDTLHYPTAEFPCTYLGLRCLTRSFANETYFLGLRRLQTTSLDGRPLFSIWPEEVSWLVYLLIAMNVPKWAVKAIDKIIRAFLWKGRIEGKISWGCCLVAWEKVTRPIDLGGLGILNLQIMVSALQMRWLWLSKTDISRSWAGLDTIIQPQAKALFAISVVSQVGSGSHKLFWADKWVHGTSI</sequence>
<dbReference type="AlphaFoldDB" id="A0AAQ3UQJ4"/>
<evidence type="ECO:0000313" key="3">
    <source>
        <dbReference type="Proteomes" id="UP001341281"/>
    </source>
</evidence>